<organism evidence="1 2">
    <name type="scientific">Blastocystis sp. subtype 1 (strain ATCC 50177 / NandII)</name>
    <dbReference type="NCBI Taxonomy" id="478820"/>
    <lineage>
        <taxon>Eukaryota</taxon>
        <taxon>Sar</taxon>
        <taxon>Stramenopiles</taxon>
        <taxon>Bigyra</taxon>
        <taxon>Opalozoa</taxon>
        <taxon>Opalinata</taxon>
        <taxon>Blastocystidae</taxon>
        <taxon>Blastocystis</taxon>
    </lineage>
</organism>
<dbReference type="InterPro" id="IPR026907">
    <property type="entry name" value="GCIP-like"/>
</dbReference>
<accession>A0A196SHK6</accession>
<reference evidence="1 2" key="1">
    <citation type="submission" date="2016-05" db="EMBL/GenBank/DDBJ databases">
        <title>Nuclear genome of Blastocystis sp. subtype 1 NandII.</title>
        <authorList>
            <person name="Gentekaki E."/>
            <person name="Curtis B."/>
            <person name="Stairs C."/>
            <person name="Eme L."/>
            <person name="Herman E."/>
            <person name="Klimes V."/>
            <person name="Arias M.C."/>
            <person name="Elias M."/>
            <person name="Hilliou F."/>
            <person name="Klute M."/>
            <person name="Malik S.-B."/>
            <person name="Pightling A."/>
            <person name="Rachubinski R."/>
            <person name="Salas D."/>
            <person name="Schlacht A."/>
            <person name="Suga H."/>
            <person name="Archibald J."/>
            <person name="Ball S.G."/>
            <person name="Clark G."/>
            <person name="Dacks J."/>
            <person name="Van Der Giezen M."/>
            <person name="Tsaousis A."/>
            <person name="Roger A."/>
        </authorList>
    </citation>
    <scope>NUCLEOTIDE SEQUENCE [LARGE SCALE GENOMIC DNA]</scope>
    <source>
        <strain evidence="2">ATCC 50177 / NandII</strain>
    </source>
</reference>
<gene>
    <name evidence="1" type="ORF">AV274_1699</name>
</gene>
<dbReference type="PANTHER" id="PTHR15492:SF1">
    <property type="entry name" value="CYCLIN-D1-BINDING PROTEIN 1"/>
    <property type="match status" value="1"/>
</dbReference>
<dbReference type="Gene3D" id="1.20.1410.10">
    <property type="entry name" value="I/LWEQ domain"/>
    <property type="match status" value="1"/>
</dbReference>
<proteinExistence type="predicted"/>
<evidence type="ECO:0000313" key="2">
    <source>
        <dbReference type="Proteomes" id="UP000078348"/>
    </source>
</evidence>
<dbReference type="OrthoDB" id="10606556at2759"/>
<evidence type="ECO:0000313" key="1">
    <source>
        <dbReference type="EMBL" id="OAO16525.1"/>
    </source>
</evidence>
<dbReference type="PANTHER" id="PTHR15492">
    <property type="entry name" value="CYCLIN D1-BINDING PROTEIN 1"/>
    <property type="match status" value="1"/>
</dbReference>
<keyword evidence="2" id="KW-1185">Reference proteome</keyword>
<dbReference type="GO" id="GO:0005634">
    <property type="term" value="C:nucleus"/>
    <property type="evidence" value="ECO:0007669"/>
    <property type="project" value="TreeGrafter"/>
</dbReference>
<name>A0A196SHK6_BLAHN</name>
<dbReference type="AlphaFoldDB" id="A0A196SHK6"/>
<protein>
    <submittedName>
        <fullName evidence="1">Uncharacterized protein</fullName>
    </submittedName>
</protein>
<sequence length="273" mass="31049">MDGILKSFDEFIEHLKAHMADLHKPIEIHDHLYGEKDYPALKALVVASASKMERNVSKLHLLFSAMTVDSLISLLKETEGKKPKISPSMTGAVWDACKHLSTISDSNKRAFVRIVRDVKKECDEYLNGEDDDDWDGLFDDMELGDGEEEEMEEDWPEEVRQQIVKEVEGIQHIFEELFKLFSSSIPDCVPMKEIEHLNVISDCERKICDGANNLGVMLYSKEENDKKVVKGLVASLTKLNAELSNLGETEEVHKMKKSIQERSDSLLALERIL</sequence>
<comment type="caution">
    <text evidence="1">The sequence shown here is derived from an EMBL/GenBank/DDBJ whole genome shotgun (WGS) entry which is preliminary data.</text>
</comment>
<dbReference type="EMBL" id="LXWW01000075">
    <property type="protein sequence ID" value="OAO16525.1"/>
    <property type="molecule type" value="Genomic_DNA"/>
</dbReference>
<dbReference type="Proteomes" id="UP000078348">
    <property type="component" value="Unassembled WGS sequence"/>
</dbReference>